<dbReference type="PANTHER" id="PTHR43664:SF1">
    <property type="entry name" value="BETA-METHYLMALYL-COA DEHYDRATASE"/>
    <property type="match status" value="1"/>
</dbReference>
<comment type="caution">
    <text evidence="2">The sequence shown here is derived from an EMBL/GenBank/DDBJ whole genome shotgun (WGS) entry which is preliminary data.</text>
</comment>
<dbReference type="PANTHER" id="PTHR43664">
    <property type="entry name" value="MONOAMINE OXIDASE-RELATED"/>
    <property type="match status" value="1"/>
</dbReference>
<dbReference type="EMBL" id="BMCK01000004">
    <property type="protein sequence ID" value="GGD26687.1"/>
    <property type="molecule type" value="Genomic_DNA"/>
</dbReference>
<keyword evidence="3" id="KW-1185">Reference proteome</keyword>
<sequence length="70" mass="8103">MGVKAGWQGRFFEDFEVGDIYQHPLGRTVTEYDNTQFTLMTMNTNQMQLRGRQGVQEVGRQEGHLPRQVS</sequence>
<dbReference type="InterPro" id="IPR052342">
    <property type="entry name" value="MCH/BMMD"/>
</dbReference>
<evidence type="ECO:0000313" key="3">
    <source>
        <dbReference type="Proteomes" id="UP000630594"/>
    </source>
</evidence>
<name>A0ABQ1QG72_9ACTN</name>
<dbReference type="SUPFAM" id="SSF54637">
    <property type="entry name" value="Thioesterase/thiol ester dehydrase-isomerase"/>
    <property type="match status" value="1"/>
</dbReference>
<proteinExistence type="predicted"/>
<dbReference type="Gene3D" id="3.10.129.10">
    <property type="entry name" value="Hotdog Thioesterase"/>
    <property type="match status" value="1"/>
</dbReference>
<feature type="compositionally biased region" description="Basic and acidic residues" evidence="1">
    <location>
        <begin position="59"/>
        <end position="70"/>
    </location>
</feature>
<evidence type="ECO:0000256" key="1">
    <source>
        <dbReference type="SAM" id="MobiDB-lite"/>
    </source>
</evidence>
<dbReference type="InterPro" id="IPR029069">
    <property type="entry name" value="HotDog_dom_sf"/>
</dbReference>
<organism evidence="2 3">
    <name type="scientific">Nocardioides daphniae</name>
    <dbReference type="NCBI Taxonomy" id="402297"/>
    <lineage>
        <taxon>Bacteria</taxon>
        <taxon>Bacillati</taxon>
        <taxon>Actinomycetota</taxon>
        <taxon>Actinomycetes</taxon>
        <taxon>Propionibacteriales</taxon>
        <taxon>Nocardioidaceae</taxon>
        <taxon>Nocardioides</taxon>
    </lineage>
</organism>
<dbReference type="RefSeq" id="WP_202977940.1">
    <property type="nucleotide sequence ID" value="NZ_BMCK01000004.1"/>
</dbReference>
<feature type="region of interest" description="Disordered" evidence="1">
    <location>
        <begin position="51"/>
        <end position="70"/>
    </location>
</feature>
<evidence type="ECO:0000313" key="2">
    <source>
        <dbReference type="EMBL" id="GGD26687.1"/>
    </source>
</evidence>
<protein>
    <submittedName>
        <fullName evidence="2">Uncharacterized protein</fullName>
    </submittedName>
</protein>
<gene>
    <name evidence="2" type="ORF">GCM10007231_27650</name>
</gene>
<dbReference type="Proteomes" id="UP000630594">
    <property type="component" value="Unassembled WGS sequence"/>
</dbReference>
<reference evidence="3" key="1">
    <citation type="journal article" date="2019" name="Int. J. Syst. Evol. Microbiol.">
        <title>The Global Catalogue of Microorganisms (GCM) 10K type strain sequencing project: providing services to taxonomists for standard genome sequencing and annotation.</title>
        <authorList>
            <consortium name="The Broad Institute Genomics Platform"/>
            <consortium name="The Broad Institute Genome Sequencing Center for Infectious Disease"/>
            <person name="Wu L."/>
            <person name="Ma J."/>
        </authorList>
    </citation>
    <scope>NUCLEOTIDE SEQUENCE [LARGE SCALE GENOMIC DNA]</scope>
    <source>
        <strain evidence="3">CCM 7403</strain>
    </source>
</reference>
<accession>A0ABQ1QG72</accession>